<organism evidence="1">
    <name type="scientific">Skeletonema marinoi</name>
    <dbReference type="NCBI Taxonomy" id="267567"/>
    <lineage>
        <taxon>Eukaryota</taxon>
        <taxon>Sar</taxon>
        <taxon>Stramenopiles</taxon>
        <taxon>Ochrophyta</taxon>
        <taxon>Bacillariophyta</taxon>
        <taxon>Coscinodiscophyceae</taxon>
        <taxon>Thalassiosirophycidae</taxon>
        <taxon>Thalassiosirales</taxon>
        <taxon>Skeletonemataceae</taxon>
        <taxon>Skeletonema</taxon>
        <taxon>Skeletonema marinoi-dohrnii complex</taxon>
    </lineage>
</organism>
<sequence>MTMKATNTQPPPLFLPDSAFFPSLNNKDDDENHFNWAEEEDEAVDPYFDDTSSVDSMSTITTTYEASDDMFEFVVAFDHPCVVVYLLDHQEDERDCYCNTLQPHYHGGGVGVCDIKEDIINTKVALLLMTQLEKYYHVPLPKMPIAVAKDTSIIPPSKDSSWRGNHYSYDSLPTFRVPDANNIDDDAPLPTYLVRPRKGYHDDAAPAAKRFRVTPMSSPLRGSPAFIPPVYISVPNPLAHHDD</sequence>
<evidence type="ECO:0000313" key="1">
    <source>
        <dbReference type="EMBL" id="CAD9631396.1"/>
    </source>
</evidence>
<proteinExistence type="predicted"/>
<reference evidence="1" key="1">
    <citation type="submission" date="2021-01" db="EMBL/GenBank/DDBJ databases">
        <authorList>
            <person name="Corre E."/>
            <person name="Pelletier E."/>
            <person name="Niang G."/>
            <person name="Scheremetjew M."/>
            <person name="Finn R."/>
            <person name="Kale V."/>
            <person name="Holt S."/>
            <person name="Cochrane G."/>
            <person name="Meng A."/>
            <person name="Brown T."/>
            <person name="Cohen L."/>
        </authorList>
    </citation>
    <scope>NUCLEOTIDE SEQUENCE</scope>
    <source>
        <strain evidence="1">SM1012Den-03</strain>
    </source>
</reference>
<name>A0A7S2VHM6_9STRA</name>
<accession>A0A7S2VHM6</accession>
<dbReference type="EMBL" id="HBGZ01032672">
    <property type="protein sequence ID" value="CAD9631396.1"/>
    <property type="molecule type" value="Transcribed_RNA"/>
</dbReference>
<dbReference type="AlphaFoldDB" id="A0A7S2VHM6"/>
<protein>
    <submittedName>
        <fullName evidence="1">Uncharacterized protein</fullName>
    </submittedName>
</protein>
<gene>
    <name evidence="1" type="ORF">SMAR0320_LOCUS23370</name>
</gene>